<dbReference type="AlphaFoldDB" id="A0A2Z4AK82"/>
<dbReference type="SUPFAM" id="SSF55347">
    <property type="entry name" value="Glyceraldehyde-3-phosphate dehydrogenase-like, C-terminal domain"/>
    <property type="match status" value="1"/>
</dbReference>
<evidence type="ECO:0000259" key="2">
    <source>
        <dbReference type="Pfam" id="PF01408"/>
    </source>
</evidence>
<name>A0A2Z4AK82_9BACT</name>
<dbReference type="Gene3D" id="3.30.360.10">
    <property type="entry name" value="Dihydrodipicolinate Reductase, domain 2"/>
    <property type="match status" value="1"/>
</dbReference>
<dbReference type="EMBL" id="CP029803">
    <property type="protein sequence ID" value="AWT60617.1"/>
    <property type="molecule type" value="Genomic_DNA"/>
</dbReference>
<proteinExistence type="predicted"/>
<gene>
    <name evidence="4" type="primary">iolX_5</name>
    <name evidence="4" type="ORF">DF168_01833</name>
</gene>
<dbReference type="InterPro" id="IPR000683">
    <property type="entry name" value="Gfo/Idh/MocA-like_OxRdtase_N"/>
</dbReference>
<dbReference type="EC" id="1.1.1.370" evidence="4"/>
<dbReference type="Gene3D" id="3.40.50.720">
    <property type="entry name" value="NAD(P)-binding Rossmann-like Domain"/>
    <property type="match status" value="1"/>
</dbReference>
<dbReference type="Pfam" id="PF01408">
    <property type="entry name" value="GFO_IDH_MocA"/>
    <property type="match status" value="1"/>
</dbReference>
<dbReference type="Proteomes" id="UP000247465">
    <property type="component" value="Chromosome"/>
</dbReference>
<dbReference type="SUPFAM" id="SSF51735">
    <property type="entry name" value="NAD(P)-binding Rossmann-fold domains"/>
    <property type="match status" value="1"/>
</dbReference>
<reference evidence="4 5" key="1">
    <citation type="submission" date="2018-06" db="EMBL/GenBank/DDBJ databases">
        <title>Draft Genome Sequence of a Novel Marine Bacterium Related to the Verrucomicrobia.</title>
        <authorList>
            <person name="Vosseberg J."/>
            <person name="Martijn J."/>
            <person name="Ettema T.J.G."/>
        </authorList>
    </citation>
    <scope>NUCLEOTIDE SEQUENCE [LARGE SCALE GENOMIC DNA]</scope>
    <source>
        <strain evidence="4">TARA_B100001123</strain>
    </source>
</reference>
<feature type="domain" description="GFO/IDH/MocA-like oxidoreductase" evidence="3">
    <location>
        <begin position="136"/>
        <end position="252"/>
    </location>
</feature>
<dbReference type="InterPro" id="IPR036291">
    <property type="entry name" value="NAD(P)-bd_dom_sf"/>
</dbReference>
<dbReference type="InterPro" id="IPR050463">
    <property type="entry name" value="Gfo/Idh/MocA_oxidrdct_glycsds"/>
</dbReference>
<dbReference type="GO" id="GO:0000166">
    <property type="term" value="F:nucleotide binding"/>
    <property type="evidence" value="ECO:0007669"/>
    <property type="project" value="InterPro"/>
</dbReference>
<feature type="domain" description="Gfo/Idh/MocA-like oxidoreductase N-terminal" evidence="2">
    <location>
        <begin position="22"/>
        <end position="128"/>
    </location>
</feature>
<evidence type="ECO:0000313" key="5">
    <source>
        <dbReference type="Proteomes" id="UP000247465"/>
    </source>
</evidence>
<dbReference type="PANTHER" id="PTHR43818:SF11">
    <property type="entry name" value="BCDNA.GH03377"/>
    <property type="match status" value="1"/>
</dbReference>
<evidence type="ECO:0000259" key="3">
    <source>
        <dbReference type="Pfam" id="PF22725"/>
    </source>
</evidence>
<dbReference type="KEGG" id="mtar:DF168_01833"/>
<protein>
    <submittedName>
        <fullName evidence="4">Scyllo-inositol 2-dehydrogenase (NAD(+))</fullName>
        <ecNumber evidence="4">1.1.1.370</ecNumber>
    </submittedName>
</protein>
<sequence>MYKKIRWAQYGTKHGHAAGKLLALQRNPQVEVIGVYEPDPNRREEVSNQKGPFSSCNWFNDPSQILDDASIVAVASEGSNSESLDQTESLIEAGKHVWYDKPAGNNWQQWQRIVRTTEERSLHIQMGYMLRYHPSFKRIAKWARSGLLGEITSVRGHMSSSISKEKVEPLKVFKGGIFFDLGAHMLDQVIWLLGRPEKITPFFRTDSDAVGVVDNSLAVFETTNAIAYIDISSFETKPAARRFEVYGTQGSAIILEPFEPGPQIRLCLDQARGGYSEGEQIVREENRSRQDLYELELAAFLASISGDQEPDRPLSHELLVQEILLRTCDYL</sequence>
<evidence type="ECO:0000313" key="4">
    <source>
        <dbReference type="EMBL" id="AWT60617.1"/>
    </source>
</evidence>
<dbReference type="InterPro" id="IPR055170">
    <property type="entry name" value="GFO_IDH_MocA-like_dom"/>
</dbReference>
<dbReference type="Pfam" id="PF22725">
    <property type="entry name" value="GFO_IDH_MocA_C3"/>
    <property type="match status" value="1"/>
</dbReference>
<organism evidence="4 5">
    <name type="scientific">Candidatus Moanibacter tarae</name>
    <dbReference type="NCBI Taxonomy" id="2200854"/>
    <lineage>
        <taxon>Bacteria</taxon>
        <taxon>Pseudomonadati</taxon>
        <taxon>Verrucomicrobiota</taxon>
        <taxon>Opitutia</taxon>
        <taxon>Puniceicoccales</taxon>
        <taxon>Puniceicoccales incertae sedis</taxon>
        <taxon>Candidatus Moanibacter</taxon>
    </lineage>
</organism>
<evidence type="ECO:0000256" key="1">
    <source>
        <dbReference type="ARBA" id="ARBA00023002"/>
    </source>
</evidence>
<accession>A0A2Z4AK82</accession>
<dbReference type="GO" id="GO:0016491">
    <property type="term" value="F:oxidoreductase activity"/>
    <property type="evidence" value="ECO:0007669"/>
    <property type="project" value="UniProtKB-KW"/>
</dbReference>
<dbReference type="PANTHER" id="PTHR43818">
    <property type="entry name" value="BCDNA.GH03377"/>
    <property type="match status" value="1"/>
</dbReference>
<keyword evidence="1 4" id="KW-0560">Oxidoreductase</keyword>